<evidence type="ECO:0000256" key="3">
    <source>
        <dbReference type="SAM" id="SignalP"/>
    </source>
</evidence>
<keyword evidence="1" id="KW-0378">Hydrolase</keyword>
<keyword evidence="2" id="KW-0119">Carbohydrate metabolism</keyword>
<evidence type="ECO:0000259" key="4">
    <source>
        <dbReference type="PROSITE" id="PS50853"/>
    </source>
</evidence>
<dbReference type="Proteomes" id="UP001354709">
    <property type="component" value="Unassembled WGS sequence"/>
</dbReference>
<keyword evidence="3" id="KW-0732">Signal</keyword>
<dbReference type="RefSeq" id="WP_330809094.1">
    <property type="nucleotide sequence ID" value="NZ_JAZBJO010000008.1"/>
</dbReference>
<name>A0ABU7PWZ8_9ACTN</name>
<gene>
    <name evidence="5" type="ORF">V2J94_15920</name>
</gene>
<evidence type="ECO:0000313" key="6">
    <source>
        <dbReference type="Proteomes" id="UP001354709"/>
    </source>
</evidence>
<feature type="signal peptide" evidence="3">
    <location>
        <begin position="1"/>
        <end position="25"/>
    </location>
</feature>
<feature type="domain" description="Fibronectin type-III" evidence="4">
    <location>
        <begin position="46"/>
        <end position="132"/>
    </location>
</feature>
<dbReference type="PROSITE" id="PS51257">
    <property type="entry name" value="PROKAR_LIPOPROTEIN"/>
    <property type="match status" value="1"/>
</dbReference>
<reference evidence="5 6" key="1">
    <citation type="submission" date="2023-11" db="EMBL/GenBank/DDBJ databases">
        <title>30 novel species of actinomycetes from the DSMZ collection.</title>
        <authorList>
            <person name="Nouioui I."/>
        </authorList>
    </citation>
    <scope>NUCLEOTIDE SEQUENCE [LARGE SCALE GENOMIC DNA]</scope>
    <source>
        <strain evidence="5 6">DSM 41524</strain>
    </source>
</reference>
<dbReference type="CDD" id="cd00063">
    <property type="entry name" value="FN3"/>
    <property type="match status" value="2"/>
</dbReference>
<evidence type="ECO:0000313" key="5">
    <source>
        <dbReference type="EMBL" id="MEE4593363.1"/>
    </source>
</evidence>
<feature type="chain" id="PRO_5047299305" evidence="3">
    <location>
        <begin position="26"/>
        <end position="259"/>
    </location>
</feature>
<keyword evidence="1" id="KW-0326">Glycosidase</keyword>
<comment type="caution">
    <text evidence="5">The sequence shown here is derived from an EMBL/GenBank/DDBJ whole genome shotgun (WGS) entry which is preliminary data.</text>
</comment>
<dbReference type="InterPro" id="IPR036116">
    <property type="entry name" value="FN3_sf"/>
</dbReference>
<dbReference type="InterPro" id="IPR003961">
    <property type="entry name" value="FN3_dom"/>
</dbReference>
<sequence>MSGSVRALAAAVLVAAGLFGIGGCAASTDAPEASNAAKASRGTRTAGTVLSVARVSPVDAELSWHGKAPGAAGRIVEFATEPGGPWTILTYAPLGQTTYRHPDLIPKTHFYYRVRPYYGPASRAVDVTLPKGSFTKAEQRQEHRWAPPRTIRRAGVRTSPVRRPSATPTDLRATVMHANGIRFTWTDHAEGERGYLLEDRPRGGGSFHPVAVLDPDINSFGLITLPNEKRAAYRVRPFVYGERSNIARITTGERPAGRG</sequence>
<keyword evidence="2" id="KW-0624">Polysaccharide degradation</keyword>
<dbReference type="PROSITE" id="PS50853">
    <property type="entry name" value="FN3"/>
    <property type="match status" value="1"/>
</dbReference>
<accession>A0ABU7PWZ8</accession>
<dbReference type="SUPFAM" id="SSF49265">
    <property type="entry name" value="Fibronectin type III"/>
    <property type="match status" value="2"/>
</dbReference>
<organism evidence="5 6">
    <name type="scientific">Streptomyces asiaticus subsp. ignotus</name>
    <dbReference type="NCBI Taxonomy" id="3098222"/>
    <lineage>
        <taxon>Bacteria</taxon>
        <taxon>Bacillati</taxon>
        <taxon>Actinomycetota</taxon>
        <taxon>Actinomycetes</taxon>
        <taxon>Kitasatosporales</taxon>
        <taxon>Streptomycetaceae</taxon>
        <taxon>Streptomyces</taxon>
        <taxon>Streptomyces violaceusniger group</taxon>
    </lineage>
</organism>
<evidence type="ECO:0000256" key="1">
    <source>
        <dbReference type="ARBA" id="ARBA00023295"/>
    </source>
</evidence>
<dbReference type="EMBL" id="JAZBJO010000008">
    <property type="protein sequence ID" value="MEE4593363.1"/>
    <property type="molecule type" value="Genomic_DNA"/>
</dbReference>
<keyword evidence="6" id="KW-1185">Reference proteome</keyword>
<evidence type="ECO:0000256" key="2">
    <source>
        <dbReference type="ARBA" id="ARBA00023326"/>
    </source>
</evidence>
<protein>
    <submittedName>
        <fullName evidence="5">Fibronectin type III domain-containing protein</fullName>
    </submittedName>
</protein>
<dbReference type="InterPro" id="IPR013783">
    <property type="entry name" value="Ig-like_fold"/>
</dbReference>
<dbReference type="Gene3D" id="2.60.40.10">
    <property type="entry name" value="Immunoglobulins"/>
    <property type="match status" value="2"/>
</dbReference>
<proteinExistence type="predicted"/>